<dbReference type="STRING" id="7217.B3LWC9"/>
<dbReference type="PROSITE" id="PS50089">
    <property type="entry name" value="ZF_RING_2"/>
    <property type="match status" value="1"/>
</dbReference>
<dbReference type="InterPro" id="IPR047134">
    <property type="entry name" value="RNF4"/>
</dbReference>
<dbReference type="InterPro" id="IPR013083">
    <property type="entry name" value="Znf_RING/FYVE/PHD"/>
</dbReference>
<dbReference type="Pfam" id="PF13639">
    <property type="entry name" value="zf-RING_2"/>
    <property type="match status" value="1"/>
</dbReference>
<dbReference type="Proteomes" id="UP000007801">
    <property type="component" value="Unassembled WGS sequence"/>
</dbReference>
<reference evidence="7 8" key="1">
    <citation type="journal article" date="2007" name="Nature">
        <title>Evolution of genes and genomes on the Drosophila phylogeny.</title>
        <authorList>
            <consortium name="Drosophila 12 Genomes Consortium"/>
            <person name="Clark A.G."/>
            <person name="Eisen M.B."/>
            <person name="Smith D.R."/>
            <person name="Bergman C.M."/>
            <person name="Oliver B."/>
            <person name="Markow T.A."/>
            <person name="Kaufman T.C."/>
            <person name="Kellis M."/>
            <person name="Gelbart W."/>
            <person name="Iyer V.N."/>
            <person name="Pollard D.A."/>
            <person name="Sackton T.B."/>
            <person name="Larracuente A.M."/>
            <person name="Singh N.D."/>
            <person name="Abad J.P."/>
            <person name="Abt D.N."/>
            <person name="Adryan B."/>
            <person name="Aguade M."/>
            <person name="Akashi H."/>
            <person name="Anderson W.W."/>
            <person name="Aquadro C.F."/>
            <person name="Ardell D.H."/>
            <person name="Arguello R."/>
            <person name="Artieri C.G."/>
            <person name="Barbash D.A."/>
            <person name="Barker D."/>
            <person name="Barsanti P."/>
            <person name="Batterham P."/>
            <person name="Batzoglou S."/>
            <person name="Begun D."/>
            <person name="Bhutkar A."/>
            <person name="Blanco E."/>
            <person name="Bosak S.A."/>
            <person name="Bradley R.K."/>
            <person name="Brand A.D."/>
            <person name="Brent M.R."/>
            <person name="Brooks A.N."/>
            <person name="Brown R.H."/>
            <person name="Butlin R.K."/>
            <person name="Caggese C."/>
            <person name="Calvi B.R."/>
            <person name="Bernardo de Carvalho A."/>
            <person name="Caspi A."/>
            <person name="Castrezana S."/>
            <person name="Celniker S.E."/>
            <person name="Chang J.L."/>
            <person name="Chapple C."/>
            <person name="Chatterji S."/>
            <person name="Chinwalla A."/>
            <person name="Civetta A."/>
            <person name="Clifton S.W."/>
            <person name="Comeron J.M."/>
            <person name="Costello J.C."/>
            <person name="Coyne J.A."/>
            <person name="Daub J."/>
            <person name="David R.G."/>
            <person name="Delcher A.L."/>
            <person name="Delehaunty K."/>
            <person name="Do C.B."/>
            <person name="Ebling H."/>
            <person name="Edwards K."/>
            <person name="Eickbush T."/>
            <person name="Evans J.D."/>
            <person name="Filipski A."/>
            <person name="Findeiss S."/>
            <person name="Freyhult E."/>
            <person name="Fulton L."/>
            <person name="Fulton R."/>
            <person name="Garcia A.C."/>
            <person name="Gardiner A."/>
            <person name="Garfield D.A."/>
            <person name="Garvin B.E."/>
            <person name="Gibson G."/>
            <person name="Gilbert D."/>
            <person name="Gnerre S."/>
            <person name="Godfrey J."/>
            <person name="Good R."/>
            <person name="Gotea V."/>
            <person name="Gravely B."/>
            <person name="Greenberg A.J."/>
            <person name="Griffiths-Jones S."/>
            <person name="Gross S."/>
            <person name="Guigo R."/>
            <person name="Gustafson E.A."/>
            <person name="Haerty W."/>
            <person name="Hahn M.W."/>
            <person name="Halligan D.L."/>
            <person name="Halpern A.L."/>
            <person name="Halter G.M."/>
            <person name="Han M.V."/>
            <person name="Heger A."/>
            <person name="Hillier L."/>
            <person name="Hinrichs A.S."/>
            <person name="Holmes I."/>
            <person name="Hoskins R.A."/>
            <person name="Hubisz M.J."/>
            <person name="Hultmark D."/>
            <person name="Huntley M.A."/>
            <person name="Jaffe D.B."/>
            <person name="Jagadeeshan S."/>
            <person name="Jeck W.R."/>
            <person name="Johnson J."/>
            <person name="Jones C.D."/>
            <person name="Jordan W.C."/>
            <person name="Karpen G.H."/>
            <person name="Kataoka E."/>
            <person name="Keightley P.D."/>
            <person name="Kheradpour P."/>
            <person name="Kirkness E.F."/>
            <person name="Koerich L.B."/>
            <person name="Kristiansen K."/>
            <person name="Kudrna D."/>
            <person name="Kulathinal R.J."/>
            <person name="Kumar S."/>
            <person name="Kwok R."/>
            <person name="Lander E."/>
            <person name="Langley C.H."/>
            <person name="Lapoint R."/>
            <person name="Lazzaro B.P."/>
            <person name="Lee S.J."/>
            <person name="Levesque L."/>
            <person name="Li R."/>
            <person name="Lin C.F."/>
            <person name="Lin M.F."/>
            <person name="Lindblad-Toh K."/>
            <person name="Llopart A."/>
            <person name="Long M."/>
            <person name="Low L."/>
            <person name="Lozovsky E."/>
            <person name="Lu J."/>
            <person name="Luo M."/>
            <person name="Machado C.A."/>
            <person name="Makalowski W."/>
            <person name="Marzo M."/>
            <person name="Matsuda M."/>
            <person name="Matzkin L."/>
            <person name="McAllister B."/>
            <person name="McBride C.S."/>
            <person name="McKernan B."/>
            <person name="McKernan K."/>
            <person name="Mendez-Lago M."/>
            <person name="Minx P."/>
            <person name="Mollenhauer M.U."/>
            <person name="Montooth K."/>
            <person name="Mount S.M."/>
            <person name="Mu X."/>
            <person name="Myers E."/>
            <person name="Negre B."/>
            <person name="Newfeld S."/>
            <person name="Nielsen R."/>
            <person name="Noor M.A."/>
            <person name="O'Grady P."/>
            <person name="Pachter L."/>
            <person name="Papaceit M."/>
            <person name="Parisi M.J."/>
            <person name="Parisi M."/>
            <person name="Parts L."/>
            <person name="Pedersen J.S."/>
            <person name="Pesole G."/>
            <person name="Phillippy A.M."/>
            <person name="Ponting C.P."/>
            <person name="Pop M."/>
            <person name="Porcelli D."/>
            <person name="Powell J.R."/>
            <person name="Prohaska S."/>
            <person name="Pruitt K."/>
            <person name="Puig M."/>
            <person name="Quesneville H."/>
            <person name="Ram K.R."/>
            <person name="Rand D."/>
            <person name="Rasmussen M.D."/>
            <person name="Reed L.K."/>
            <person name="Reenan R."/>
            <person name="Reily A."/>
            <person name="Remington K.A."/>
            <person name="Rieger T.T."/>
            <person name="Ritchie M.G."/>
            <person name="Robin C."/>
            <person name="Rogers Y.H."/>
            <person name="Rohde C."/>
            <person name="Rozas J."/>
            <person name="Rubenfield M.J."/>
            <person name="Ruiz A."/>
            <person name="Russo S."/>
            <person name="Salzberg S.L."/>
            <person name="Sanchez-Gracia A."/>
            <person name="Saranga D.J."/>
            <person name="Sato H."/>
            <person name="Schaeffer S.W."/>
            <person name="Schatz M.C."/>
            <person name="Schlenke T."/>
            <person name="Schwartz R."/>
            <person name="Segarra C."/>
            <person name="Singh R.S."/>
            <person name="Sirot L."/>
            <person name="Sirota M."/>
            <person name="Sisneros N.B."/>
            <person name="Smith C.D."/>
            <person name="Smith T.F."/>
            <person name="Spieth J."/>
            <person name="Stage D.E."/>
            <person name="Stark A."/>
            <person name="Stephan W."/>
            <person name="Strausberg R.L."/>
            <person name="Strempel S."/>
            <person name="Sturgill D."/>
            <person name="Sutton G."/>
            <person name="Sutton G.G."/>
            <person name="Tao W."/>
            <person name="Teichmann S."/>
            <person name="Tobari Y.N."/>
            <person name="Tomimura Y."/>
            <person name="Tsolas J.M."/>
            <person name="Valente V.L."/>
            <person name="Venter E."/>
            <person name="Venter J.C."/>
            <person name="Vicario S."/>
            <person name="Vieira F.G."/>
            <person name="Vilella A.J."/>
            <person name="Villasante A."/>
            <person name="Walenz B."/>
            <person name="Wang J."/>
            <person name="Wasserman M."/>
            <person name="Watts T."/>
            <person name="Wilson D."/>
            <person name="Wilson R.K."/>
            <person name="Wing R.A."/>
            <person name="Wolfner M.F."/>
            <person name="Wong A."/>
            <person name="Wong G.K."/>
            <person name="Wu C.I."/>
            <person name="Wu G."/>
            <person name="Yamamoto D."/>
            <person name="Yang H.P."/>
            <person name="Yang S.P."/>
            <person name="Yorke J.A."/>
            <person name="Yoshida K."/>
            <person name="Zdobnov E."/>
            <person name="Zhang P."/>
            <person name="Zhang Y."/>
            <person name="Zimin A.V."/>
            <person name="Baldwin J."/>
            <person name="Abdouelleil A."/>
            <person name="Abdulkadir J."/>
            <person name="Abebe A."/>
            <person name="Abera B."/>
            <person name="Abreu J."/>
            <person name="Acer S.C."/>
            <person name="Aftuck L."/>
            <person name="Alexander A."/>
            <person name="An P."/>
            <person name="Anderson E."/>
            <person name="Anderson S."/>
            <person name="Arachi H."/>
            <person name="Azer M."/>
            <person name="Bachantsang P."/>
            <person name="Barry A."/>
            <person name="Bayul T."/>
            <person name="Berlin A."/>
            <person name="Bessette D."/>
            <person name="Bloom T."/>
            <person name="Blye J."/>
            <person name="Boguslavskiy L."/>
            <person name="Bonnet C."/>
            <person name="Boukhgalter B."/>
            <person name="Bourzgui I."/>
            <person name="Brown A."/>
            <person name="Cahill P."/>
            <person name="Channer S."/>
            <person name="Cheshatsang Y."/>
            <person name="Chuda L."/>
            <person name="Citroen M."/>
            <person name="Collymore A."/>
            <person name="Cooke P."/>
            <person name="Costello M."/>
            <person name="D'Aco K."/>
            <person name="Daza R."/>
            <person name="De Haan G."/>
            <person name="DeGray S."/>
            <person name="DeMaso C."/>
            <person name="Dhargay N."/>
            <person name="Dooley K."/>
            <person name="Dooley E."/>
            <person name="Doricent M."/>
            <person name="Dorje P."/>
            <person name="Dorjee K."/>
            <person name="Dupes A."/>
            <person name="Elong R."/>
            <person name="Falk J."/>
            <person name="Farina A."/>
            <person name="Faro S."/>
            <person name="Ferguson D."/>
            <person name="Fisher S."/>
            <person name="Foley C.D."/>
            <person name="Franke A."/>
            <person name="Friedrich D."/>
            <person name="Gadbois L."/>
            <person name="Gearin G."/>
            <person name="Gearin C.R."/>
            <person name="Giannoukos G."/>
            <person name="Goode T."/>
            <person name="Graham J."/>
            <person name="Grandbois E."/>
            <person name="Grewal S."/>
            <person name="Gyaltsen K."/>
            <person name="Hafez N."/>
            <person name="Hagos B."/>
            <person name="Hall J."/>
            <person name="Henson C."/>
            <person name="Hollinger A."/>
            <person name="Honan T."/>
            <person name="Huard M.D."/>
            <person name="Hughes L."/>
            <person name="Hurhula B."/>
            <person name="Husby M.E."/>
            <person name="Kamat A."/>
            <person name="Kanga B."/>
            <person name="Kashin S."/>
            <person name="Khazanovich D."/>
            <person name="Kisner P."/>
            <person name="Lance K."/>
            <person name="Lara M."/>
            <person name="Lee W."/>
            <person name="Lennon N."/>
            <person name="Letendre F."/>
            <person name="LeVine R."/>
            <person name="Lipovsky A."/>
            <person name="Liu X."/>
            <person name="Liu J."/>
            <person name="Liu S."/>
            <person name="Lokyitsang T."/>
            <person name="Lokyitsang Y."/>
            <person name="Lubonja R."/>
            <person name="Lui A."/>
            <person name="MacDonald P."/>
            <person name="Magnisalis V."/>
            <person name="Maru K."/>
            <person name="Matthews C."/>
            <person name="McCusker W."/>
            <person name="McDonough S."/>
            <person name="Mehta T."/>
            <person name="Meldrim J."/>
            <person name="Meneus L."/>
            <person name="Mihai O."/>
            <person name="Mihalev A."/>
            <person name="Mihova T."/>
            <person name="Mittelman R."/>
            <person name="Mlenga V."/>
            <person name="Montmayeur A."/>
            <person name="Mulrain L."/>
            <person name="Navidi A."/>
            <person name="Naylor J."/>
            <person name="Negash T."/>
            <person name="Nguyen T."/>
            <person name="Nguyen N."/>
            <person name="Nicol R."/>
            <person name="Norbu C."/>
            <person name="Norbu N."/>
            <person name="Novod N."/>
            <person name="O'Neill B."/>
            <person name="Osman S."/>
            <person name="Markiewicz E."/>
            <person name="Oyono O.L."/>
            <person name="Patti C."/>
            <person name="Phunkhang P."/>
            <person name="Pierre F."/>
            <person name="Priest M."/>
            <person name="Raghuraman S."/>
            <person name="Rege F."/>
            <person name="Reyes R."/>
            <person name="Rise C."/>
            <person name="Rogov P."/>
            <person name="Ross K."/>
            <person name="Ryan E."/>
            <person name="Settipalli S."/>
            <person name="Shea T."/>
            <person name="Sherpa N."/>
            <person name="Shi L."/>
            <person name="Shih D."/>
            <person name="Sparrow T."/>
            <person name="Spaulding J."/>
            <person name="Stalker J."/>
            <person name="Stange-Thomann N."/>
            <person name="Stavropoulos S."/>
            <person name="Stone C."/>
            <person name="Strader C."/>
            <person name="Tesfaye S."/>
            <person name="Thomson T."/>
            <person name="Thoulutsang Y."/>
            <person name="Thoulutsang D."/>
            <person name="Topham K."/>
            <person name="Topping I."/>
            <person name="Tsamla T."/>
            <person name="Vassiliev H."/>
            <person name="Vo A."/>
            <person name="Wangchuk T."/>
            <person name="Wangdi T."/>
            <person name="Weiand M."/>
            <person name="Wilkinson J."/>
            <person name="Wilson A."/>
            <person name="Yadav S."/>
            <person name="Young G."/>
            <person name="Yu Q."/>
            <person name="Zembek L."/>
            <person name="Zhong D."/>
            <person name="Zimmer A."/>
            <person name="Zwirko Z."/>
            <person name="Jaffe D.B."/>
            <person name="Alvarez P."/>
            <person name="Brockman W."/>
            <person name="Butler J."/>
            <person name="Chin C."/>
            <person name="Gnerre S."/>
            <person name="Grabherr M."/>
            <person name="Kleber M."/>
            <person name="Mauceli E."/>
            <person name="MacCallum I."/>
        </authorList>
    </citation>
    <scope>NUCLEOTIDE SEQUENCE [LARGE SCALE GENOMIC DNA]</scope>
    <source>
        <strain evidence="8">Tucson 14024-0371.13</strain>
    </source>
</reference>
<dbReference type="HOGENOM" id="CLU_076264_0_0_1"/>
<dbReference type="FunCoup" id="B3LWC9">
    <property type="interactions" value="143"/>
</dbReference>
<dbReference type="AlphaFoldDB" id="B3LWC9"/>
<dbReference type="SMART" id="SM00184">
    <property type="entry name" value="RING"/>
    <property type="match status" value="1"/>
</dbReference>
<gene>
    <name evidence="7" type="primary">Dana\GF16357</name>
    <name evidence="7" type="synonym">dana_GLEANR_17627</name>
    <name evidence="7" type="ORF">GF16357</name>
</gene>
<evidence type="ECO:0000256" key="2">
    <source>
        <dbReference type="ARBA" id="ARBA00022771"/>
    </source>
</evidence>
<organism evidence="7 8">
    <name type="scientific">Drosophila ananassae</name>
    <name type="common">Fruit fly</name>
    <dbReference type="NCBI Taxonomy" id="7217"/>
    <lineage>
        <taxon>Eukaryota</taxon>
        <taxon>Metazoa</taxon>
        <taxon>Ecdysozoa</taxon>
        <taxon>Arthropoda</taxon>
        <taxon>Hexapoda</taxon>
        <taxon>Insecta</taxon>
        <taxon>Pterygota</taxon>
        <taxon>Neoptera</taxon>
        <taxon>Endopterygota</taxon>
        <taxon>Diptera</taxon>
        <taxon>Brachycera</taxon>
        <taxon>Muscomorpha</taxon>
        <taxon>Ephydroidea</taxon>
        <taxon>Drosophilidae</taxon>
        <taxon>Drosophila</taxon>
        <taxon>Sophophora</taxon>
    </lineage>
</organism>
<feature type="compositionally biased region" description="Low complexity" evidence="5">
    <location>
        <begin position="27"/>
        <end position="70"/>
    </location>
</feature>
<name>B3LWC9_DROAN</name>
<evidence type="ECO:0000256" key="4">
    <source>
        <dbReference type="PROSITE-ProRule" id="PRU00175"/>
    </source>
</evidence>
<dbReference type="PROSITE" id="PS00518">
    <property type="entry name" value="ZF_RING_1"/>
    <property type="match status" value="1"/>
</dbReference>
<feature type="region of interest" description="Disordered" evidence="5">
    <location>
        <begin position="188"/>
        <end position="207"/>
    </location>
</feature>
<dbReference type="Gene3D" id="3.30.40.10">
    <property type="entry name" value="Zinc/RING finger domain, C3HC4 (zinc finger)"/>
    <property type="match status" value="1"/>
</dbReference>
<dbReference type="PANTHER" id="PTHR23041:SF78">
    <property type="entry name" value="E3 UBIQUITIN-PROTEIN LIGASE RNF4"/>
    <property type="match status" value="1"/>
</dbReference>
<dbReference type="InterPro" id="IPR001841">
    <property type="entry name" value="Znf_RING"/>
</dbReference>
<dbReference type="eggNOG" id="KOG0320">
    <property type="taxonomic scope" value="Eukaryota"/>
</dbReference>
<keyword evidence="8" id="KW-1185">Reference proteome</keyword>
<keyword evidence="1" id="KW-0479">Metal-binding</keyword>
<dbReference type="GO" id="GO:0045944">
    <property type="term" value="P:positive regulation of transcription by RNA polymerase II"/>
    <property type="evidence" value="ECO:0007669"/>
    <property type="project" value="TreeGrafter"/>
</dbReference>
<dbReference type="OrthoDB" id="6105938at2759"/>
<evidence type="ECO:0000256" key="3">
    <source>
        <dbReference type="ARBA" id="ARBA00022833"/>
    </source>
</evidence>
<dbReference type="InterPro" id="IPR017907">
    <property type="entry name" value="Znf_RING_CS"/>
</dbReference>
<proteinExistence type="predicted"/>
<dbReference type="SMR" id="B3LWC9"/>
<feature type="region of interest" description="Disordered" evidence="5">
    <location>
        <begin position="24"/>
        <end position="70"/>
    </location>
</feature>
<dbReference type="GO" id="GO:0008270">
    <property type="term" value="F:zinc ion binding"/>
    <property type="evidence" value="ECO:0007669"/>
    <property type="project" value="UniProtKB-KW"/>
</dbReference>
<evidence type="ECO:0000256" key="1">
    <source>
        <dbReference type="ARBA" id="ARBA00022723"/>
    </source>
</evidence>
<evidence type="ECO:0000256" key="5">
    <source>
        <dbReference type="SAM" id="MobiDB-lite"/>
    </source>
</evidence>
<dbReference type="PANTHER" id="PTHR23041">
    <property type="entry name" value="RING FINGER DOMAIN-CONTAINING"/>
    <property type="match status" value="1"/>
</dbReference>
<dbReference type="SUPFAM" id="SSF57850">
    <property type="entry name" value="RING/U-box"/>
    <property type="match status" value="1"/>
</dbReference>
<keyword evidence="2 4" id="KW-0863">Zinc-finger</keyword>
<accession>B3LWC9</accession>
<dbReference type="InParanoid" id="B3LWC9"/>
<evidence type="ECO:0000313" key="7">
    <source>
        <dbReference type="EMBL" id="EDV43762.2"/>
    </source>
</evidence>
<dbReference type="KEGG" id="dan:6499153"/>
<feature type="domain" description="RING-type" evidence="6">
    <location>
        <begin position="243"/>
        <end position="283"/>
    </location>
</feature>
<dbReference type="GeneID" id="6499153"/>
<dbReference type="EMBL" id="CH902617">
    <property type="protein sequence ID" value="EDV43762.2"/>
    <property type="molecule type" value="Genomic_DNA"/>
</dbReference>
<evidence type="ECO:0000313" key="8">
    <source>
        <dbReference type="Proteomes" id="UP000007801"/>
    </source>
</evidence>
<evidence type="ECO:0000259" key="6">
    <source>
        <dbReference type="PROSITE" id="PS50089"/>
    </source>
</evidence>
<protein>
    <submittedName>
        <fullName evidence="7">Uncharacterized protein, isoform A</fullName>
    </submittedName>
</protein>
<sequence length="296" mass="32224">MTHASFNWLELETEDSFEFSGVRFNRSSSVSPSSFSESTTSSSSSSTSTSTSSSSSMSSNSTSSFSNSSVDSNAGSNANISFNITAENSSLNLRMDSAAEGSHSRNASSSLSVDVAQMEAEIERINRFCEDVIAQVEIVPSTSTPTAERSSRRISTSPVEVIDLSNLEFAPPPRSARNRVPDAVIDLCTPDGPRTRPASGPATNSRRSLNQDISCVEVVDDENVSPPKRRQVNQSQQDDTYNCPVCLESVRRREPVSTKCGHVFCRACIEGAIRSTHKCPMCNKKITARQFFRLYL</sequence>
<keyword evidence="3" id="KW-0862">Zinc</keyword>